<feature type="repeat" description="TPR" evidence="8">
    <location>
        <begin position="598"/>
        <end position="631"/>
    </location>
</feature>
<dbReference type="InterPro" id="IPR011990">
    <property type="entry name" value="TPR-like_helical_dom_sf"/>
</dbReference>
<dbReference type="EMBL" id="CAID01000005">
    <property type="protein sequence ID" value="CEF97993.1"/>
    <property type="molecule type" value="Genomic_DNA"/>
</dbReference>
<keyword evidence="5" id="KW-0677">Repeat</keyword>
<dbReference type="OrthoDB" id="10006023at2759"/>
<keyword evidence="7" id="KW-0576">Peroxisome</keyword>
<dbReference type="InterPro" id="IPR019734">
    <property type="entry name" value="TPR_rpt"/>
</dbReference>
<evidence type="ECO:0000256" key="9">
    <source>
        <dbReference type="SAM" id="MobiDB-lite"/>
    </source>
</evidence>
<evidence type="ECO:0000313" key="10">
    <source>
        <dbReference type="EMBL" id="CEF97993.1"/>
    </source>
</evidence>
<dbReference type="GO" id="GO:0016560">
    <property type="term" value="P:protein import into peroxisome matrix, docking"/>
    <property type="evidence" value="ECO:0007669"/>
    <property type="project" value="TreeGrafter"/>
</dbReference>
<dbReference type="STRING" id="70448.A0A090N3E8"/>
<evidence type="ECO:0000256" key="5">
    <source>
        <dbReference type="ARBA" id="ARBA00022737"/>
    </source>
</evidence>
<dbReference type="Proteomes" id="UP000195557">
    <property type="component" value="Unassembled WGS sequence"/>
</dbReference>
<dbReference type="GO" id="GO:0005829">
    <property type="term" value="C:cytosol"/>
    <property type="evidence" value="ECO:0007669"/>
    <property type="project" value="TreeGrafter"/>
</dbReference>
<protein>
    <submittedName>
        <fullName evidence="11">Putative peroxisomal targeting signal 1 rece</fullName>
    </submittedName>
    <submittedName>
        <fullName evidence="10">Tetratricopeptide repeat</fullName>
    </submittedName>
</protein>
<dbReference type="GO" id="GO:0005052">
    <property type="term" value="F:peroxisome matrix targeting signal-1 binding"/>
    <property type="evidence" value="ECO:0007669"/>
    <property type="project" value="TreeGrafter"/>
</dbReference>
<dbReference type="Proteomes" id="UP000009170">
    <property type="component" value="Unassembled WGS sequence"/>
</dbReference>
<feature type="region of interest" description="Disordered" evidence="9">
    <location>
        <begin position="1"/>
        <end position="30"/>
    </location>
</feature>
<gene>
    <name evidence="11" type="ORF">BE221DRAFT_204080</name>
    <name evidence="10" type="ORF">OT_ostta05g02540</name>
</gene>
<accession>A0A1Y5IIF8</accession>
<feature type="repeat" description="TPR" evidence="8">
    <location>
        <begin position="467"/>
        <end position="500"/>
    </location>
</feature>
<evidence type="ECO:0000313" key="12">
    <source>
        <dbReference type="Proteomes" id="UP000009170"/>
    </source>
</evidence>
<sequence>MSRFARDLVTGGAACEPSDGAGPSGQTQNPIARVADALLGDRGRGAREQQMREAREHGGREVALAREANGVGLAQEGLLGGAELGYGGYGGRTAPAMAMTPDARFDARAAENKFARSRSAVMARHLQSQSEMDVAFERMRLEERAMERNMNARAHMARETAMMREMQQGERWAQGFQQPMHAHASSSWANEFSSSEEMRHAQWAQEFQARSPVPRMDRWAQEFQQSTQGAQWGDEFDSMNRNKWAQEFSEQQTRSIQAPLTDIAAHTAKQSSELAATLNADPKFANSKFAQLMSKLGSGQVVVKDDGLQEIGQSNQVERNVTGERWAQEFTAQTPERSTWANEFQMNAQRQQPIGNSWAEQYAQREGQFEQSSDVNDWANEFKSVPNQWANEFDEIQRNNPEFMQNVWDEMQRSDLAERSNYKFTDPNPYLGQGDLQRKAKELSKSGVLSEAVLAAEAWVRQDQSNSEAWYHLGCMQAENDDDQQAIAAMSKAHEANPHNPNVLLALAVSHANELDQDEALGHAQAWLATQERFKHIASAQAPRTPENVMAMFKEAARQSPNDADVQTVLGVMAHLTRDYEQAVAAFQRAATLRPDDHSLWNKVGATRANGAESSDAIGAYRRALDIKPNYVRAWSNMGIAYANQGRYAESLPYYVRALSLNPSPESANWGYVQISLGCSGRLDLMPRCDARDIGALAREFPL</sequence>
<dbReference type="EMBL" id="KZ155776">
    <property type="protein sequence ID" value="OUS47954.1"/>
    <property type="molecule type" value="Genomic_DNA"/>
</dbReference>
<dbReference type="AlphaFoldDB" id="A0A090N3E8"/>
<dbReference type="SUPFAM" id="SSF48452">
    <property type="entry name" value="TPR-like"/>
    <property type="match status" value="1"/>
</dbReference>
<keyword evidence="6 8" id="KW-0802">TPR repeat</keyword>
<reference evidence="11" key="3">
    <citation type="submission" date="2017-04" db="EMBL/GenBank/DDBJ databases">
        <title>Population genomics of picophytoplankton unveils novel chromosome hypervariability.</title>
        <authorList>
            <consortium name="DOE Joint Genome Institute"/>
            <person name="Blanc-Mathieu R."/>
            <person name="Krasovec M."/>
            <person name="Hebrard M."/>
            <person name="Yau S."/>
            <person name="Desgranges E."/>
            <person name="Martin J."/>
            <person name="Schackwitz W."/>
            <person name="Kuo A."/>
            <person name="Salin G."/>
            <person name="Donnadieu C."/>
            <person name="Desdevises Y."/>
            <person name="Sanchez-Ferandin S."/>
            <person name="Moreau H."/>
            <person name="Rivals E."/>
            <person name="Grigoriev I.V."/>
            <person name="Grimsley N."/>
            <person name="Eyre-Walker A."/>
            <person name="Piganeau G."/>
        </authorList>
    </citation>
    <scope>NUCLEOTIDE SEQUENCE [LARGE SCALE GENOMIC DNA]</scope>
    <source>
        <strain evidence="11">RCC 1115</strain>
    </source>
</reference>
<dbReference type="FunCoup" id="A0A090N3E8">
    <property type="interactions" value="321"/>
</dbReference>
<dbReference type="InterPro" id="IPR024111">
    <property type="entry name" value="PEX5/PEX5L"/>
</dbReference>
<evidence type="ECO:0000256" key="3">
    <source>
        <dbReference type="ARBA" id="ARBA00005348"/>
    </source>
</evidence>
<dbReference type="Pfam" id="PF00515">
    <property type="entry name" value="TPR_1"/>
    <property type="match status" value="1"/>
</dbReference>
<dbReference type="SMART" id="SM00028">
    <property type="entry name" value="TPR"/>
    <property type="match status" value="4"/>
</dbReference>
<evidence type="ECO:0000256" key="7">
    <source>
        <dbReference type="ARBA" id="ARBA00023140"/>
    </source>
</evidence>
<feature type="repeat" description="TPR" evidence="8">
    <location>
        <begin position="632"/>
        <end position="665"/>
    </location>
</feature>
<dbReference type="PANTHER" id="PTHR10130">
    <property type="entry name" value="PEROXISOMAL TARGETING SIGNAL 1 RECEPTOR PEX5"/>
    <property type="match status" value="1"/>
</dbReference>
<comment type="subcellular location">
    <subcellularLocation>
        <location evidence="2">Cytoplasm</location>
    </subcellularLocation>
    <subcellularLocation>
        <location evidence="1">Peroxisome</location>
    </subcellularLocation>
</comment>
<accession>A0A454Y769</accession>
<name>A0A090N3E8_OSTTA</name>
<reference evidence="10" key="2">
    <citation type="journal article" date="2014" name="BMC Genomics">
        <title>An improved genome of the model marine alga Ostreococcus tauri unfolds by assessing Illumina de novo assemblies.</title>
        <authorList>
            <person name="Blanc-Mathieu R."/>
            <person name="Verhelst B."/>
            <person name="Derelle E."/>
            <person name="Rombauts S."/>
            <person name="Bouget F.Y."/>
            <person name="Carre I."/>
            <person name="Chateau A."/>
            <person name="Eyre-Walker A."/>
            <person name="Grimsley N."/>
            <person name="Moreau H."/>
            <person name="Piegu B."/>
            <person name="Rivals E."/>
            <person name="Schackwitz W."/>
            <person name="Van de Peer Y."/>
            <person name="Piganeau G."/>
        </authorList>
    </citation>
    <scope>NUCLEOTIDE SEQUENCE</scope>
    <source>
        <strain evidence="10">RCC4221</strain>
    </source>
</reference>
<dbReference type="Gene3D" id="1.25.40.10">
    <property type="entry name" value="Tetratricopeptide repeat domain"/>
    <property type="match status" value="1"/>
</dbReference>
<keyword evidence="12" id="KW-1185">Reference proteome</keyword>
<comment type="similarity">
    <text evidence="3">Belongs to the peroxisomal targeting signal receptor family.</text>
</comment>
<evidence type="ECO:0000256" key="2">
    <source>
        <dbReference type="ARBA" id="ARBA00004496"/>
    </source>
</evidence>
<evidence type="ECO:0000256" key="1">
    <source>
        <dbReference type="ARBA" id="ARBA00004275"/>
    </source>
</evidence>
<proteinExistence type="inferred from homology"/>
<evidence type="ECO:0000313" key="11">
    <source>
        <dbReference type="EMBL" id="OUS47954.1"/>
    </source>
</evidence>
<feature type="repeat" description="TPR" evidence="8">
    <location>
        <begin position="564"/>
        <end position="597"/>
    </location>
</feature>
<dbReference type="Pfam" id="PF13432">
    <property type="entry name" value="TPR_16"/>
    <property type="match status" value="2"/>
</dbReference>
<evidence type="ECO:0000256" key="4">
    <source>
        <dbReference type="ARBA" id="ARBA00022490"/>
    </source>
</evidence>
<dbReference type="PANTHER" id="PTHR10130:SF0">
    <property type="entry name" value="GH08708P"/>
    <property type="match status" value="1"/>
</dbReference>
<dbReference type="InParanoid" id="A0A090N3E8"/>
<dbReference type="PROSITE" id="PS50005">
    <property type="entry name" value="TPR"/>
    <property type="match status" value="4"/>
</dbReference>
<keyword evidence="4" id="KW-0963">Cytoplasm</keyword>
<accession>A0A090N3E8</accession>
<dbReference type="GO" id="GO:0005778">
    <property type="term" value="C:peroxisomal membrane"/>
    <property type="evidence" value="ECO:0007669"/>
    <property type="project" value="TreeGrafter"/>
</dbReference>
<organism evidence="10 12">
    <name type="scientific">Ostreococcus tauri</name>
    <name type="common">Marine green alga</name>
    <dbReference type="NCBI Taxonomy" id="70448"/>
    <lineage>
        <taxon>Eukaryota</taxon>
        <taxon>Viridiplantae</taxon>
        <taxon>Chlorophyta</taxon>
        <taxon>Mamiellophyceae</taxon>
        <taxon>Mamiellales</taxon>
        <taxon>Bathycoccaceae</taxon>
        <taxon>Ostreococcus</taxon>
    </lineage>
</organism>
<evidence type="ECO:0000256" key="6">
    <source>
        <dbReference type="ARBA" id="ARBA00022803"/>
    </source>
</evidence>
<reference evidence="10 12" key="1">
    <citation type="journal article" date="2006" name="Proc. Natl. Acad. Sci. U.S.A.">
        <title>Genome analysis of the smallest free-living eukaryote Ostreococcus tauri unveils many unique features.</title>
        <authorList>
            <person name="Derelle E."/>
            <person name="Ferraz C."/>
            <person name="Rombauts S."/>
            <person name="Rouze P."/>
            <person name="Worden A.Z."/>
            <person name="Robbens S."/>
            <person name="Partensky F."/>
            <person name="Degroeve S."/>
            <person name="Echeynie S."/>
            <person name="Cooke R."/>
            <person name="Saeys Y."/>
            <person name="Wuyts J."/>
            <person name="Jabbari K."/>
            <person name="Bowler C."/>
            <person name="Panaud O."/>
            <person name="Piegu B."/>
            <person name="Ball S.G."/>
            <person name="Ral J.-P."/>
            <person name="Bouget F.-Y."/>
            <person name="Piganeau G."/>
            <person name="De Baets B."/>
            <person name="Picard A."/>
            <person name="Delseny M."/>
            <person name="Demaille J."/>
            <person name="Van de Peer Y."/>
            <person name="Moreau H."/>
        </authorList>
    </citation>
    <scope>NUCLEOTIDE SEQUENCE [LARGE SCALE GENOMIC DNA]</scope>
    <source>
        <strain evidence="10 12">OTTH0595</strain>
    </source>
</reference>
<dbReference type="Gene3D" id="6.10.280.230">
    <property type="match status" value="1"/>
</dbReference>
<evidence type="ECO:0000256" key="8">
    <source>
        <dbReference type="PROSITE-ProRule" id="PRU00339"/>
    </source>
</evidence>
<dbReference type="PROSITE" id="PS50293">
    <property type="entry name" value="TPR_REGION"/>
    <property type="match status" value="1"/>
</dbReference>